<dbReference type="EMBL" id="CP014242">
    <property type="protein sequence ID" value="AMD19458.1"/>
    <property type="molecule type" value="Genomic_DNA"/>
</dbReference>
<keyword evidence="8" id="KW-0445">Lipid transport</keyword>
<gene>
    <name evidence="14" type="ORF">AW171_hschr21289</name>
</gene>
<dbReference type="GO" id="GO:0034045">
    <property type="term" value="C:phagophore assembly site membrane"/>
    <property type="evidence" value="ECO:0007669"/>
    <property type="project" value="UniProtKB-SubCell"/>
</dbReference>
<proteinExistence type="inferred from homology"/>
<dbReference type="OrthoDB" id="18982at2759"/>
<dbReference type="GO" id="GO:0005789">
    <property type="term" value="C:endoplasmic reticulum membrane"/>
    <property type="evidence" value="ECO:0007669"/>
    <property type="project" value="UniProtKB-SubCell"/>
</dbReference>
<dbReference type="GO" id="GO:0043495">
    <property type="term" value="F:protein-membrane adaptor activity"/>
    <property type="evidence" value="ECO:0007669"/>
    <property type="project" value="TreeGrafter"/>
</dbReference>
<keyword evidence="6" id="KW-0256">Endoplasmic reticulum</keyword>
<evidence type="ECO:0000256" key="8">
    <source>
        <dbReference type="ARBA" id="ARBA00023055"/>
    </source>
</evidence>
<keyword evidence="9" id="KW-0472">Membrane</keyword>
<evidence type="ECO:0000256" key="7">
    <source>
        <dbReference type="ARBA" id="ARBA00023006"/>
    </source>
</evidence>
<keyword evidence="15" id="KW-1185">Reference proteome</keyword>
<name>A0A109UXQ0_9SACH</name>
<dbReference type="RefSeq" id="XP_017986454.1">
    <property type="nucleotide sequence ID" value="XM_018130965.1"/>
</dbReference>
<dbReference type="GO" id="GO:0061723">
    <property type="term" value="P:glycophagy"/>
    <property type="evidence" value="ECO:0007669"/>
    <property type="project" value="TreeGrafter"/>
</dbReference>
<dbReference type="STRING" id="45286.A0A109UXQ0"/>
<evidence type="ECO:0000256" key="2">
    <source>
        <dbReference type="ARBA" id="ARBA00004623"/>
    </source>
</evidence>
<organism evidence="14 15">
    <name type="scientific">Eremothecium sinecaudum</name>
    <dbReference type="NCBI Taxonomy" id="45286"/>
    <lineage>
        <taxon>Eukaryota</taxon>
        <taxon>Fungi</taxon>
        <taxon>Dikarya</taxon>
        <taxon>Ascomycota</taxon>
        <taxon>Saccharomycotina</taxon>
        <taxon>Saccharomycetes</taxon>
        <taxon>Saccharomycetales</taxon>
        <taxon>Saccharomycetaceae</taxon>
        <taxon>Eremothecium</taxon>
    </lineage>
</organism>
<comment type="subcellular location">
    <subcellularLocation>
        <location evidence="1">Endoplasmic reticulum membrane</location>
        <topology evidence="1">Peripheral membrane protein</topology>
    </subcellularLocation>
    <subcellularLocation>
        <location evidence="2">Preautophagosomal structure membrane</location>
        <topology evidence="2">Peripheral membrane protein</topology>
    </subcellularLocation>
</comment>
<dbReference type="GO" id="GO:0006869">
    <property type="term" value="P:lipid transport"/>
    <property type="evidence" value="ECO:0007669"/>
    <property type="project" value="UniProtKB-KW"/>
</dbReference>
<dbReference type="GO" id="GO:0061709">
    <property type="term" value="P:reticulophagy"/>
    <property type="evidence" value="ECO:0007669"/>
    <property type="project" value="TreeGrafter"/>
</dbReference>
<evidence type="ECO:0000256" key="11">
    <source>
        <dbReference type="ARBA" id="ARBA00024615"/>
    </source>
</evidence>
<comment type="similarity">
    <text evidence="3">Belongs to the ATG2 family.</text>
</comment>
<protein>
    <recommendedName>
        <fullName evidence="4">Autophagy-related protein 2</fullName>
    </recommendedName>
</protein>
<evidence type="ECO:0000256" key="13">
    <source>
        <dbReference type="SAM" id="MobiDB-lite"/>
    </source>
</evidence>
<evidence type="ECO:0000256" key="5">
    <source>
        <dbReference type="ARBA" id="ARBA00022448"/>
    </source>
</evidence>
<dbReference type="GeneID" id="28721760"/>
<dbReference type="GO" id="GO:0000422">
    <property type="term" value="P:autophagy of mitochondrion"/>
    <property type="evidence" value="ECO:0007669"/>
    <property type="project" value="TreeGrafter"/>
</dbReference>
<feature type="compositionally biased region" description="Low complexity" evidence="13">
    <location>
        <begin position="141"/>
        <end position="152"/>
    </location>
</feature>
<keyword evidence="5" id="KW-0813">Transport</keyword>
<evidence type="ECO:0000256" key="9">
    <source>
        <dbReference type="ARBA" id="ARBA00023136"/>
    </source>
</evidence>
<dbReference type="Pfam" id="PF13329">
    <property type="entry name" value="ATG2_CAD"/>
    <property type="match status" value="2"/>
</dbReference>
<dbReference type="GO" id="GO:0000045">
    <property type="term" value="P:autophagosome assembly"/>
    <property type="evidence" value="ECO:0007669"/>
    <property type="project" value="TreeGrafter"/>
</dbReference>
<keyword evidence="7" id="KW-0072">Autophagy</keyword>
<comment type="catalytic activity">
    <reaction evidence="12">
        <text>a 1,2-diacyl-sn-glycero-3-phosphocholine(in) = a 1,2-diacyl-sn-glycero-3-phosphocholine(out)</text>
        <dbReference type="Rhea" id="RHEA:38571"/>
        <dbReference type="ChEBI" id="CHEBI:57643"/>
    </reaction>
</comment>
<accession>A0A109UXQ0</accession>
<dbReference type="GO" id="GO:0061908">
    <property type="term" value="C:phagophore"/>
    <property type="evidence" value="ECO:0007669"/>
    <property type="project" value="TreeGrafter"/>
</dbReference>
<comment type="catalytic activity">
    <reaction evidence="11">
        <text>a 1,2-diacyl-sn-glycero-3-phosphoethanolamine(in) = a 1,2-diacyl-sn-glycero-3-phosphoethanolamine(out)</text>
        <dbReference type="Rhea" id="RHEA:38895"/>
        <dbReference type="ChEBI" id="CHEBI:64612"/>
    </reaction>
</comment>
<dbReference type="GO" id="GO:0032266">
    <property type="term" value="F:phosphatidylinositol-3-phosphate binding"/>
    <property type="evidence" value="ECO:0007669"/>
    <property type="project" value="TreeGrafter"/>
</dbReference>
<evidence type="ECO:0000256" key="3">
    <source>
        <dbReference type="ARBA" id="ARBA00009714"/>
    </source>
</evidence>
<dbReference type="PANTHER" id="PTHR13190">
    <property type="entry name" value="AUTOPHAGY-RELATED 2, ISOFORM A"/>
    <property type="match status" value="1"/>
</dbReference>
<reference evidence="14 15" key="1">
    <citation type="submission" date="2016-01" db="EMBL/GenBank/DDBJ databases">
        <title>Genome sequence of the yeast Holleya sinecauda.</title>
        <authorList>
            <person name="Dietrich F.S."/>
        </authorList>
    </citation>
    <scope>NUCLEOTIDE SEQUENCE [LARGE SCALE GENOMIC DNA]</scope>
    <source>
        <strain evidence="14 15">ATCC 58844</strain>
    </source>
</reference>
<feature type="region of interest" description="Disordered" evidence="13">
    <location>
        <begin position="123"/>
        <end position="152"/>
    </location>
</feature>
<evidence type="ECO:0000256" key="6">
    <source>
        <dbReference type="ARBA" id="ARBA00022824"/>
    </source>
</evidence>
<sequence length="1520" mass="170515">MASWLPQHIQKKLLLYVLQQMSIFSHVDVSNLDVSLGRQSHFAFRDLKLDIDSISIPNLSVTSGHISELNLKLAVAGGLDIVGGGLKLEAKLEVNNIPSPNDIAATLAKSVIDLTNSMMLPLDDSNDEEDDAVTNSGSDGGETSTGSPTPSTLSAMRNKALVLALSNLSLRLSRTVLSLSFSDELTIDVFIENIEYSTIDSKGHINIQGIKVTLMEKQSLVDEETLSTSFDASLYMSAMDSLSRSKVSGSEMLNKEPVTLCKVDSIKLLFEGVTSTDDLRIKDIVMSIGAVDIFFDAMLEINRIIIETILEIISLLQKSDMDPKPSTRLHSYQRFKEEQEIEEPSTFTQLHLAFCNIVLPKGITLQINKLDFKNSLNDHSTIALQSIYLKEHGRNLLTSDNYTKPLIIFTANDVQNENRIIINSNITITITEGLIDGLLYTYNDLQSILKAWNKFKKPSALVVHEQFTIIKSKDLIFDFPLTEYKLRVKVSPVKVELSSLSLSTDLIVVNLGKGSKHVDIAEFNNFVIGKPNNAQFEAYDIKFTEILLTSKIKGTISNIDIKCSEDELKNVLADLTPYLDRVKLQMASATEKRQAFMNKSVRIMSASSFSHRKSIISDMVLVIEDVSVNFSTSSKSVGELSLKLKSSVVTFNSDNTIVFHSLSVGVSRRHMGKAQKVLDPIRATNAIKPAFILQLTDKDKTKVNFRNICFYYYARWLDTLENADNDNSKHTKVSNGGPLGRLEVKLFDCAFLMNPYNLNTALLICINRCIVDIQFPSVNTKVILRSPTLMLIDDRSNMKLNAAEPWSSVPLYFSKIGFTTIGKANSISTTLTKQEELTRLDIDVDRIDLSLCADSFQCFVQTLIDLRPPVSFPDVMKYRTEVPPVNVMDDVDEEFFTSKHLPAVNNLQFDTMNIVDNFIDNQAGSFTTVPVPEESEQSSPVGEEPPINIEERYFEKPISPPHTELPNEEAEVLLDVNLNVHKAIVKLHDGYDWIYTRKTISDVVHDMEDEVHKQKEPTRIEANLFDSVFLYAASNTNMKKVVTDNIQSDSCDDQKQSTSRIKLRPSVSHKVLIDISGLNLRFCTFKADEPTEQDTDWSADILNTCAIEVETFEVIDNVPTSTWNKFITRLKEGHKNDTAMLSLYITLVRPIDFLKSTELITTAKIAPLRLHVDQDTLDFLIRFGEFKDQRFELIYQYPDIVYVQRFEVHSIDIRLDYKPKKIDFVGLRSGHTSELMNLFTLEGAKLTLKRVVLYGIELADLNACLNGIWTPDVKRSQLPRVLKGVTPLKSIITLGSGVKALVTVPIKEYQHDQRLSRSIQKGAQDFIKTTSGELLRLGVRMASGTQIILEYTEELLGGQGHRARGPRTAYIYDEQSSPIYKEDTDLFRSPRRNQTPSDQSETSEEDFERVNVISLYADQPANVQSGVKDAYGSLGKNFNIAYGAMRKAHRDVKHSFSAQNAATAFAKATPIAFLRPMIGATEALSKTLQGIYNQMDQDNLVNMKDKYKQSGPKAEKPAKQ</sequence>
<evidence type="ECO:0000313" key="15">
    <source>
        <dbReference type="Proteomes" id="UP000243052"/>
    </source>
</evidence>
<dbReference type="GO" id="GO:0034727">
    <property type="term" value="P:piecemeal microautophagy of the nucleus"/>
    <property type="evidence" value="ECO:0007669"/>
    <property type="project" value="TreeGrafter"/>
</dbReference>
<evidence type="ECO:0000256" key="10">
    <source>
        <dbReference type="ARBA" id="ARBA00024479"/>
    </source>
</evidence>
<dbReference type="PANTHER" id="PTHR13190:SF1">
    <property type="entry name" value="AUTOPHAGY-RELATED 2, ISOFORM A"/>
    <property type="match status" value="1"/>
</dbReference>
<evidence type="ECO:0000256" key="1">
    <source>
        <dbReference type="ARBA" id="ARBA00004406"/>
    </source>
</evidence>
<comment type="catalytic activity">
    <reaction evidence="10">
        <text>a 1,2-diacyl-sn-glycero-3-phospho-L-serine(in) = a 1,2-diacyl-sn-glycero-3-phospho-L-serine(out)</text>
        <dbReference type="Rhea" id="RHEA:38663"/>
        <dbReference type="ChEBI" id="CHEBI:57262"/>
    </reaction>
</comment>
<dbReference type="InterPro" id="IPR026849">
    <property type="entry name" value="ATG2"/>
</dbReference>
<dbReference type="Proteomes" id="UP000243052">
    <property type="component" value="Chromosome ii"/>
</dbReference>
<evidence type="ECO:0000256" key="4">
    <source>
        <dbReference type="ARBA" id="ARBA00018070"/>
    </source>
</evidence>
<evidence type="ECO:0000313" key="14">
    <source>
        <dbReference type="EMBL" id="AMD19458.1"/>
    </source>
</evidence>
<evidence type="ECO:0000256" key="12">
    <source>
        <dbReference type="ARBA" id="ARBA00024631"/>
    </source>
</evidence>
<feature type="region of interest" description="Disordered" evidence="13">
    <location>
        <begin position="1382"/>
        <end position="1405"/>
    </location>
</feature>